<gene>
    <name evidence="2" type="ORF">JTE90_019755</name>
</gene>
<evidence type="ECO:0000256" key="1">
    <source>
        <dbReference type="SAM" id="MobiDB-lite"/>
    </source>
</evidence>
<dbReference type="EMBL" id="JAFNEN010000334">
    <property type="protein sequence ID" value="KAG8185498.1"/>
    <property type="molecule type" value="Genomic_DNA"/>
</dbReference>
<organism evidence="2 3">
    <name type="scientific">Oedothorax gibbosus</name>
    <dbReference type="NCBI Taxonomy" id="931172"/>
    <lineage>
        <taxon>Eukaryota</taxon>
        <taxon>Metazoa</taxon>
        <taxon>Ecdysozoa</taxon>
        <taxon>Arthropoda</taxon>
        <taxon>Chelicerata</taxon>
        <taxon>Arachnida</taxon>
        <taxon>Araneae</taxon>
        <taxon>Araneomorphae</taxon>
        <taxon>Entelegynae</taxon>
        <taxon>Araneoidea</taxon>
        <taxon>Linyphiidae</taxon>
        <taxon>Erigoninae</taxon>
        <taxon>Oedothorax</taxon>
    </lineage>
</organism>
<protein>
    <submittedName>
        <fullName evidence="2">Uncharacterized protein</fullName>
    </submittedName>
</protein>
<name>A0AAV6UPF4_9ARAC</name>
<keyword evidence="3" id="KW-1185">Reference proteome</keyword>
<accession>A0AAV6UPF4</accession>
<feature type="compositionally biased region" description="Polar residues" evidence="1">
    <location>
        <begin position="1"/>
        <end position="22"/>
    </location>
</feature>
<dbReference type="AlphaFoldDB" id="A0AAV6UPF4"/>
<comment type="caution">
    <text evidence="2">The sequence shown here is derived from an EMBL/GenBank/DDBJ whole genome shotgun (WGS) entry which is preliminary data.</text>
</comment>
<sequence length="87" mass="9628">MSLQMWQPCAGQTNGEQTSADSQCGRRRKQHNGGGTHFGGNAASLQRWKKNTSLLSPYTESKVFAKSHLNHEVQTTMKVSLQSSTMM</sequence>
<dbReference type="Proteomes" id="UP000827092">
    <property type="component" value="Unassembled WGS sequence"/>
</dbReference>
<evidence type="ECO:0000313" key="3">
    <source>
        <dbReference type="Proteomes" id="UP000827092"/>
    </source>
</evidence>
<reference evidence="2 3" key="1">
    <citation type="journal article" date="2022" name="Nat. Ecol. Evol.">
        <title>A masculinizing supergene underlies an exaggerated male reproductive morph in a spider.</title>
        <authorList>
            <person name="Hendrickx F."/>
            <person name="De Corte Z."/>
            <person name="Sonet G."/>
            <person name="Van Belleghem S.M."/>
            <person name="Kostlbacher S."/>
            <person name="Vangestel C."/>
        </authorList>
    </citation>
    <scope>NUCLEOTIDE SEQUENCE [LARGE SCALE GENOMIC DNA]</scope>
    <source>
        <strain evidence="2">W744_W776</strain>
    </source>
</reference>
<feature type="region of interest" description="Disordered" evidence="1">
    <location>
        <begin position="1"/>
        <end position="44"/>
    </location>
</feature>
<proteinExistence type="predicted"/>
<evidence type="ECO:0000313" key="2">
    <source>
        <dbReference type="EMBL" id="KAG8185498.1"/>
    </source>
</evidence>